<sequence length="92" mass="10287">MLASSISQLRRYSSSILSLLCAIVHAIVELDMPHQQSEMQSALAVIHVNFATILTETPLATILEGINRYFYDTPLLLDVNPHLLLAFLLPRL</sequence>
<name>A0A9P9EVY5_9HYPO</name>
<feature type="non-terminal residue" evidence="1">
    <location>
        <position position="92"/>
    </location>
</feature>
<gene>
    <name evidence="1" type="ORF">B0J13DRAFT_553705</name>
</gene>
<proteinExistence type="predicted"/>
<accession>A0A9P9EVY5</accession>
<evidence type="ECO:0000313" key="2">
    <source>
        <dbReference type="Proteomes" id="UP000717696"/>
    </source>
</evidence>
<dbReference type="EMBL" id="JAGMUU010000009">
    <property type="protein sequence ID" value="KAH7145601.1"/>
    <property type="molecule type" value="Genomic_DNA"/>
</dbReference>
<dbReference type="Proteomes" id="UP000717696">
    <property type="component" value="Unassembled WGS sequence"/>
</dbReference>
<protein>
    <submittedName>
        <fullName evidence="1">Uncharacterized protein</fullName>
    </submittedName>
</protein>
<evidence type="ECO:0000313" key="1">
    <source>
        <dbReference type="EMBL" id="KAH7145601.1"/>
    </source>
</evidence>
<keyword evidence="2" id="KW-1185">Reference proteome</keyword>
<organism evidence="1 2">
    <name type="scientific">Dactylonectria estremocensis</name>
    <dbReference type="NCBI Taxonomy" id="1079267"/>
    <lineage>
        <taxon>Eukaryota</taxon>
        <taxon>Fungi</taxon>
        <taxon>Dikarya</taxon>
        <taxon>Ascomycota</taxon>
        <taxon>Pezizomycotina</taxon>
        <taxon>Sordariomycetes</taxon>
        <taxon>Hypocreomycetidae</taxon>
        <taxon>Hypocreales</taxon>
        <taxon>Nectriaceae</taxon>
        <taxon>Dactylonectria</taxon>
    </lineage>
</organism>
<comment type="caution">
    <text evidence="1">The sequence shown here is derived from an EMBL/GenBank/DDBJ whole genome shotgun (WGS) entry which is preliminary data.</text>
</comment>
<dbReference type="AlphaFoldDB" id="A0A9P9EVY5"/>
<reference evidence="1" key="1">
    <citation type="journal article" date="2021" name="Nat. Commun.">
        <title>Genetic determinants of endophytism in the Arabidopsis root mycobiome.</title>
        <authorList>
            <person name="Mesny F."/>
            <person name="Miyauchi S."/>
            <person name="Thiergart T."/>
            <person name="Pickel B."/>
            <person name="Atanasova L."/>
            <person name="Karlsson M."/>
            <person name="Huettel B."/>
            <person name="Barry K.W."/>
            <person name="Haridas S."/>
            <person name="Chen C."/>
            <person name="Bauer D."/>
            <person name="Andreopoulos W."/>
            <person name="Pangilinan J."/>
            <person name="LaButti K."/>
            <person name="Riley R."/>
            <person name="Lipzen A."/>
            <person name="Clum A."/>
            <person name="Drula E."/>
            <person name="Henrissat B."/>
            <person name="Kohler A."/>
            <person name="Grigoriev I.V."/>
            <person name="Martin F.M."/>
            <person name="Hacquard S."/>
        </authorList>
    </citation>
    <scope>NUCLEOTIDE SEQUENCE</scope>
    <source>
        <strain evidence="1">MPI-CAGE-AT-0021</strain>
    </source>
</reference>